<dbReference type="InterPro" id="IPR018392">
    <property type="entry name" value="LysM"/>
</dbReference>
<feature type="domain" description="LysM" evidence="4">
    <location>
        <begin position="644"/>
        <end position="691"/>
    </location>
</feature>
<protein>
    <recommendedName>
        <fullName evidence="4">LysM domain-containing protein</fullName>
    </recommendedName>
</protein>
<dbReference type="GO" id="GO:0008061">
    <property type="term" value="F:chitin binding"/>
    <property type="evidence" value="ECO:0007669"/>
    <property type="project" value="UniProtKB-KW"/>
</dbReference>
<evidence type="ECO:0000313" key="6">
    <source>
        <dbReference type="Proteomes" id="UP000653565"/>
    </source>
</evidence>
<gene>
    <name evidence="5" type="ORF">CNMCM6805_004438</name>
</gene>
<keyword evidence="6" id="KW-1185">Reference proteome</keyword>
<dbReference type="OrthoDB" id="5985073at2759"/>
<name>A0A8H4GQJ3_9EURO</name>
<evidence type="ECO:0000313" key="5">
    <source>
        <dbReference type="EMBL" id="KAF4226515.1"/>
    </source>
</evidence>
<dbReference type="InterPro" id="IPR052210">
    <property type="entry name" value="LysM1-like"/>
</dbReference>
<sequence length="786" mass="84278">MLQRYQLLVLLGFGTQMVWAQKMQLFTADALPSLSPECISALTANLSCTYLETGNSMYLLTTDITVELLQEMCTDQCKSSIASYRQAVESACAHDEYNDSGNSTSALGSSGVYRPIVLPDYYFTNYNQRCLLDADGNYCLFHLQSTDSQDECDACGLRMFQTELSNSYFYNDDLAEQYSSLTSSCGVSNLDLPTPTSVVLSSSSASTPTPTACADRSATIQPGDTCDSFAAANNVSTWRMLIENGLRGGCVDFPSSGELCVTGHCQTHLVTAQDTCMSLASQYGITVTQLITWSSVLNSLCSNFDVVVGHQICVSYPGNASSEINTYASAKFGATASVAAPVPTDVVVGTNVNCGKYYQVKENDYCQAIAMAQGISLSDFYFLNPEVNGNCTNLYLNYSYCVQPVGNIETYPGYATTTTTGASPPTTTAWWGTRVAWDDLPVATNLTSWIPIVTPTTAPLANNTRLDCDEYTDNTLGPVPCHWIALGVDIADFASWNPSVDVYNCSLANNTRYCTLLGSGYDISNLTVDPNSYYAEVPPDAAVNSTHECYACLGQPAATPCEDILSYANISLSAFYAWNPSVKSDCSNVWLDVSYCISGDGFEDTYYAGSTTSSASSVPTTTTCASVTVTAPGPTQTGIPCDCNKYAQQADGIYCQDMATKYGITLDELYKLNPALNGDCSGLWAGYAYCVGVPALTTSNPAITTTENTSTTTSPTACATVTPPGPTQANIPCTCNRYLMQADGVYCYDMAAKEGITLDQLYEWNPSLNGDCSGLWSGYAYCVGVL</sequence>
<dbReference type="InterPro" id="IPR036779">
    <property type="entry name" value="LysM_dom_sf"/>
</dbReference>
<dbReference type="Pfam" id="PF01476">
    <property type="entry name" value="LysM"/>
    <property type="match status" value="3"/>
</dbReference>
<feature type="chain" id="PRO_5044155029" description="LysM domain-containing protein" evidence="3">
    <location>
        <begin position="21"/>
        <end position="786"/>
    </location>
</feature>
<organism evidence="5 6">
    <name type="scientific">Aspergillus fumigatiaffinis</name>
    <dbReference type="NCBI Taxonomy" id="340414"/>
    <lineage>
        <taxon>Eukaryota</taxon>
        <taxon>Fungi</taxon>
        <taxon>Dikarya</taxon>
        <taxon>Ascomycota</taxon>
        <taxon>Pezizomycotina</taxon>
        <taxon>Eurotiomycetes</taxon>
        <taxon>Eurotiomycetidae</taxon>
        <taxon>Eurotiales</taxon>
        <taxon>Aspergillaceae</taxon>
        <taxon>Aspergillus</taxon>
        <taxon>Aspergillus subgen. Fumigati</taxon>
    </lineage>
</organism>
<keyword evidence="2" id="KW-0843">Virulence</keyword>
<dbReference type="SMART" id="SM00257">
    <property type="entry name" value="LysM"/>
    <property type="match status" value="3"/>
</dbReference>
<keyword evidence="3" id="KW-0732">Signal</keyword>
<accession>A0A8H4GQJ3</accession>
<feature type="domain" description="LysM" evidence="4">
    <location>
        <begin position="356"/>
        <end position="402"/>
    </location>
</feature>
<proteinExistence type="predicted"/>
<reference evidence="5" key="2">
    <citation type="submission" date="2020-04" db="EMBL/GenBank/DDBJ databases">
        <authorList>
            <person name="Santos R.A.C."/>
            <person name="Steenwyk J.L."/>
            <person name="Rivero-Menendez O."/>
            <person name="Mead M.E."/>
            <person name="Silva L.P."/>
            <person name="Bastos R.W."/>
            <person name="Alastruey-Izquierdo A."/>
            <person name="Goldman G.H."/>
            <person name="Rokas A."/>
        </authorList>
    </citation>
    <scope>NUCLEOTIDE SEQUENCE</scope>
    <source>
        <strain evidence="5">CNM-CM6805</strain>
    </source>
</reference>
<evidence type="ECO:0000256" key="3">
    <source>
        <dbReference type="SAM" id="SignalP"/>
    </source>
</evidence>
<dbReference type="Proteomes" id="UP000653565">
    <property type="component" value="Unassembled WGS sequence"/>
</dbReference>
<feature type="domain" description="LysM" evidence="4">
    <location>
        <begin position="736"/>
        <end position="783"/>
    </location>
</feature>
<dbReference type="AlphaFoldDB" id="A0A8H4GQJ3"/>
<dbReference type="PANTHER" id="PTHR34997:SF1">
    <property type="entry name" value="PEPTIDOGLYCAN-BINDING LYSIN DOMAIN"/>
    <property type="match status" value="1"/>
</dbReference>
<evidence type="ECO:0000259" key="4">
    <source>
        <dbReference type="PROSITE" id="PS51782"/>
    </source>
</evidence>
<dbReference type="PROSITE" id="PS51782">
    <property type="entry name" value="LYSM"/>
    <property type="match status" value="4"/>
</dbReference>
<feature type="signal peptide" evidence="3">
    <location>
        <begin position="1"/>
        <end position="20"/>
    </location>
</feature>
<comment type="caution">
    <text evidence="5">The sequence shown here is derived from an EMBL/GenBank/DDBJ whole genome shotgun (WGS) entry which is preliminary data.</text>
</comment>
<dbReference type="CDD" id="cd00118">
    <property type="entry name" value="LysM"/>
    <property type="match status" value="3"/>
</dbReference>
<evidence type="ECO:0000256" key="2">
    <source>
        <dbReference type="ARBA" id="ARBA00023026"/>
    </source>
</evidence>
<reference evidence="5" key="1">
    <citation type="journal article" date="2020" name="bioRxiv">
        <title>Genomic and phenotypic heterogeneity of clinical isolates of the human pathogens Aspergillus fumigatus, Aspergillus lentulus and Aspergillus fumigatiaffinis.</title>
        <authorList>
            <person name="dos Santos R.A.C."/>
            <person name="Steenwyk J.L."/>
            <person name="Rivero-Menendez O."/>
            <person name="Mead M.E."/>
            <person name="Silva L.P."/>
            <person name="Bastos R.W."/>
            <person name="Alastruey-Izquierdo A."/>
            <person name="Goldman G.H."/>
            <person name="Rokas A."/>
        </authorList>
    </citation>
    <scope>NUCLEOTIDE SEQUENCE</scope>
    <source>
        <strain evidence="5">CNM-CM6805</strain>
    </source>
</reference>
<dbReference type="EMBL" id="JAAAPX010000239">
    <property type="protein sequence ID" value="KAF4226515.1"/>
    <property type="molecule type" value="Genomic_DNA"/>
</dbReference>
<keyword evidence="1" id="KW-0147">Chitin-binding</keyword>
<dbReference type="SUPFAM" id="SSF54106">
    <property type="entry name" value="LysM domain"/>
    <property type="match status" value="2"/>
</dbReference>
<feature type="domain" description="LysM" evidence="4">
    <location>
        <begin position="266"/>
        <end position="314"/>
    </location>
</feature>
<dbReference type="Gene3D" id="3.10.350.10">
    <property type="entry name" value="LysM domain"/>
    <property type="match status" value="5"/>
</dbReference>
<dbReference type="PANTHER" id="PTHR34997">
    <property type="entry name" value="AM15"/>
    <property type="match status" value="1"/>
</dbReference>
<evidence type="ECO:0000256" key="1">
    <source>
        <dbReference type="ARBA" id="ARBA00022669"/>
    </source>
</evidence>